<dbReference type="Proteomes" id="UP000185210">
    <property type="component" value="Unassembled WGS sequence"/>
</dbReference>
<dbReference type="AlphaFoldDB" id="A0A1M8VXG2"/>
<feature type="domain" description="Nitroreductase" evidence="1">
    <location>
        <begin position="29"/>
        <end position="186"/>
    </location>
</feature>
<protein>
    <submittedName>
        <fullName evidence="2">NADH dehydrogenase/NAD(P)H nitroreductase</fullName>
        <ecNumber evidence="2">1.1.1.298</ecNumber>
    </submittedName>
</protein>
<accession>A0A1M8VXG2</accession>
<dbReference type="NCBIfam" id="NF003768">
    <property type="entry name" value="PRK05365.1"/>
    <property type="match status" value="1"/>
</dbReference>
<comment type="caution">
    <text evidence="2">The sequence shown here is derived from an EMBL/GenBank/DDBJ whole genome shotgun (WGS) entry which is preliminary data.</text>
</comment>
<dbReference type="SUPFAM" id="SSF55469">
    <property type="entry name" value="FMN-dependent nitroreductase-like"/>
    <property type="match status" value="1"/>
</dbReference>
<dbReference type="RefSeq" id="WP_005112319.1">
    <property type="nucleotide sequence ID" value="NZ_AP028613.1"/>
</dbReference>
<organism evidence="2 5">
    <name type="scientific">Mycobacteroides abscessus subsp. abscessus</name>
    <dbReference type="NCBI Taxonomy" id="1185650"/>
    <lineage>
        <taxon>Bacteria</taxon>
        <taxon>Bacillati</taxon>
        <taxon>Actinomycetota</taxon>
        <taxon>Actinomycetes</taxon>
        <taxon>Mycobacteriales</taxon>
        <taxon>Mycobacteriaceae</taxon>
        <taxon>Mycobacteroides</taxon>
        <taxon>Mycobacteroides abscessus</taxon>
    </lineage>
</organism>
<keyword evidence="2" id="KW-0560">Oxidoreductase</keyword>
<evidence type="ECO:0000313" key="4">
    <source>
        <dbReference type="Proteomes" id="UP000184831"/>
    </source>
</evidence>
<dbReference type="InterPro" id="IPR050461">
    <property type="entry name" value="Nitroreductase_HadB/RutE"/>
</dbReference>
<dbReference type="InterPro" id="IPR029479">
    <property type="entry name" value="Nitroreductase"/>
</dbReference>
<dbReference type="EMBL" id="FSQE01000001">
    <property type="protein sequence ID" value="SIL86001.1"/>
    <property type="molecule type" value="Genomic_DNA"/>
</dbReference>
<dbReference type="Proteomes" id="UP000184831">
    <property type="component" value="Unassembled WGS sequence"/>
</dbReference>
<dbReference type="PANTHER" id="PTHR43543:SF1">
    <property type="entry name" value="MALONIC SEMIALDEHYDE REDUCTASE RUTE-RELATED"/>
    <property type="match status" value="1"/>
</dbReference>
<dbReference type="GeneID" id="93381302"/>
<dbReference type="GO" id="GO:0035527">
    <property type="term" value="F:3-hydroxypropionate dehydrogenase (NADP+) activity"/>
    <property type="evidence" value="ECO:0007669"/>
    <property type="project" value="UniProtKB-EC"/>
</dbReference>
<dbReference type="PANTHER" id="PTHR43543">
    <property type="entry name" value="MALONIC SEMIALDEHYDE REDUCTASE RUTE-RELATED"/>
    <property type="match status" value="1"/>
</dbReference>
<sequence>MTDSNGHIAVASLPVLDEAGRATLFTHARTANSFADTPIAREKLLEAWELARWAPTSVNTQPLRILFVDKGEARDRLIPHMFDPNKAKTSTAPAVAILATDTRFHDQIPTVFPLMPEMAELFEANSELRSSTGIFNAALQSAYFIMAIRAVGLAAGPMGGFDADGVDREFFPDNDWSTVLVVNIGHPGENPWFGRLPRLDPADVVRWA</sequence>
<dbReference type="Gene3D" id="3.40.109.10">
    <property type="entry name" value="NADH Oxidase"/>
    <property type="match status" value="1"/>
</dbReference>
<dbReference type="EMBL" id="FSHM01000001">
    <property type="protein sequence ID" value="SIA15388.1"/>
    <property type="molecule type" value="Genomic_DNA"/>
</dbReference>
<name>A0A1M8VXG2_9MYCO</name>
<reference evidence="4 5" key="1">
    <citation type="submission" date="2016-11" db="EMBL/GenBank/DDBJ databases">
        <authorList>
            <consortium name="Pathogen Informatics"/>
        </authorList>
    </citation>
    <scope>NUCLEOTIDE SEQUENCE [LARGE SCALE GENOMIC DNA]</scope>
    <source>
        <strain evidence="2 5">104</strain>
        <strain evidence="3 4">696</strain>
    </source>
</reference>
<dbReference type="InterPro" id="IPR000415">
    <property type="entry name" value="Nitroreductase-like"/>
</dbReference>
<evidence type="ECO:0000313" key="3">
    <source>
        <dbReference type="EMBL" id="SIL86001.1"/>
    </source>
</evidence>
<proteinExistence type="predicted"/>
<dbReference type="Pfam" id="PF00881">
    <property type="entry name" value="Nitroreductase"/>
    <property type="match status" value="1"/>
</dbReference>
<evidence type="ECO:0000313" key="2">
    <source>
        <dbReference type="EMBL" id="SIA15388.1"/>
    </source>
</evidence>
<evidence type="ECO:0000259" key="1">
    <source>
        <dbReference type="Pfam" id="PF00881"/>
    </source>
</evidence>
<gene>
    <name evidence="2" type="primary">rutE</name>
    <name evidence="2" type="ORF">SAMEA2070301_00398</name>
    <name evidence="3" type="ORF">SAMEA2152244_00336</name>
</gene>
<evidence type="ECO:0000313" key="5">
    <source>
        <dbReference type="Proteomes" id="UP000185210"/>
    </source>
</evidence>
<dbReference type="EC" id="1.1.1.298" evidence="2"/>